<reference evidence="1" key="1">
    <citation type="submission" date="2023-08" db="EMBL/GenBank/DDBJ databases">
        <authorList>
            <person name="Chen Y."/>
            <person name="Shah S."/>
            <person name="Dougan E. K."/>
            <person name="Thang M."/>
            <person name="Chan C."/>
        </authorList>
    </citation>
    <scope>NUCLEOTIDE SEQUENCE</scope>
</reference>
<dbReference type="Proteomes" id="UP001178507">
    <property type="component" value="Unassembled WGS sequence"/>
</dbReference>
<organism evidence="1 2">
    <name type="scientific">Effrenium voratum</name>
    <dbReference type="NCBI Taxonomy" id="2562239"/>
    <lineage>
        <taxon>Eukaryota</taxon>
        <taxon>Sar</taxon>
        <taxon>Alveolata</taxon>
        <taxon>Dinophyceae</taxon>
        <taxon>Suessiales</taxon>
        <taxon>Symbiodiniaceae</taxon>
        <taxon>Effrenium</taxon>
    </lineage>
</organism>
<sequence>MPGKALRASAILKMVASLPGCSGQERSVAQCLSDQCCCGFVAETRAGSATGCACAFIVCGFVLESGLGVANAVQKGFENSGPVDSRCFGCDAGKVSSQELRLQCAAQKPILVKQGVARCMTRLRLQPSVVQRGLPQTNSVLCSVPRKNLVLLSVVLEQLVWPRVARLAMCKSCCALWFVLWCLARADDPSSLPVLSVQLKAPKVQLAQDRRPRKSAS</sequence>
<gene>
    <name evidence="1" type="ORF">EVOR1521_LOCUS1684</name>
</gene>
<accession>A0AA36ML91</accession>
<dbReference type="AlphaFoldDB" id="A0AA36ML91"/>
<evidence type="ECO:0000313" key="1">
    <source>
        <dbReference type="EMBL" id="CAJ1371372.1"/>
    </source>
</evidence>
<protein>
    <submittedName>
        <fullName evidence="1">Uncharacterized protein</fullName>
    </submittedName>
</protein>
<name>A0AA36ML91_9DINO</name>
<dbReference type="EMBL" id="CAUJNA010000070">
    <property type="protein sequence ID" value="CAJ1371372.1"/>
    <property type="molecule type" value="Genomic_DNA"/>
</dbReference>
<keyword evidence="2" id="KW-1185">Reference proteome</keyword>
<proteinExistence type="predicted"/>
<comment type="caution">
    <text evidence="1">The sequence shown here is derived from an EMBL/GenBank/DDBJ whole genome shotgun (WGS) entry which is preliminary data.</text>
</comment>
<evidence type="ECO:0000313" key="2">
    <source>
        <dbReference type="Proteomes" id="UP001178507"/>
    </source>
</evidence>